<dbReference type="GO" id="GO:0006890">
    <property type="term" value="P:retrograde vesicle-mediated transport, Golgi to endoplasmic reticulum"/>
    <property type="evidence" value="ECO:0000318"/>
    <property type="project" value="GO_Central"/>
</dbReference>
<evidence type="ECO:0000256" key="3">
    <source>
        <dbReference type="ARBA" id="ARBA00022448"/>
    </source>
</evidence>
<keyword evidence="4 10" id="KW-0812">Transmembrane</keyword>
<accession>Q754W0</accession>
<dbReference type="InterPro" id="IPR019150">
    <property type="entry name" value="Vesicle_transport_protein_Use1"/>
</dbReference>
<dbReference type="GeneID" id="4621737"/>
<evidence type="ECO:0000256" key="6">
    <source>
        <dbReference type="ARBA" id="ARBA00022892"/>
    </source>
</evidence>
<evidence type="ECO:0000256" key="5">
    <source>
        <dbReference type="ARBA" id="ARBA00022824"/>
    </source>
</evidence>
<dbReference type="FunCoup" id="Q754W0">
    <property type="interactions" value="163"/>
</dbReference>
<comment type="similarity">
    <text evidence="2">Belongs to the USE1 family.</text>
</comment>
<protein>
    <submittedName>
        <fullName evidence="11">AFL043Cp</fullName>
    </submittedName>
</protein>
<evidence type="ECO:0000256" key="9">
    <source>
        <dbReference type="ARBA" id="ARBA00023136"/>
    </source>
</evidence>
<evidence type="ECO:0000256" key="10">
    <source>
        <dbReference type="SAM" id="Phobius"/>
    </source>
</evidence>
<keyword evidence="8 10" id="KW-1133">Transmembrane helix</keyword>
<dbReference type="GO" id="GO:0005783">
    <property type="term" value="C:endoplasmic reticulum"/>
    <property type="evidence" value="ECO:0000318"/>
    <property type="project" value="GO_Central"/>
</dbReference>
<evidence type="ECO:0000256" key="2">
    <source>
        <dbReference type="ARBA" id="ARBA00007891"/>
    </source>
</evidence>
<keyword evidence="3" id="KW-0813">Transport</keyword>
<dbReference type="HOGENOM" id="CLU_093583_0_0_1"/>
<dbReference type="OrthoDB" id="4008582at2759"/>
<dbReference type="GO" id="GO:0015031">
    <property type="term" value="P:protein transport"/>
    <property type="evidence" value="ECO:0007669"/>
    <property type="project" value="UniProtKB-KW"/>
</dbReference>
<dbReference type="CDD" id="cd15860">
    <property type="entry name" value="SNARE_USE1"/>
    <property type="match status" value="1"/>
</dbReference>
<evidence type="ECO:0000256" key="7">
    <source>
        <dbReference type="ARBA" id="ARBA00022927"/>
    </source>
</evidence>
<dbReference type="RefSeq" id="NP_985505.2">
    <property type="nucleotide sequence ID" value="NM_210859.2"/>
</dbReference>
<keyword evidence="5" id="KW-0256">Endoplasmic reticulum</keyword>
<reference evidence="12" key="2">
    <citation type="journal article" date="2013" name="G3 (Bethesda)">
        <title>Genomes of Ashbya fungi isolated from insects reveal four mating-type loci, numerous translocations, lack of transposons, and distinct gene duplications.</title>
        <authorList>
            <person name="Dietrich F.S."/>
            <person name="Voegeli S."/>
            <person name="Kuo S."/>
            <person name="Philippsen P."/>
        </authorList>
    </citation>
    <scope>GENOME REANNOTATION</scope>
    <source>
        <strain evidence="12">ATCC 10895 / CBS 109.51 / FGSC 9923 / NRRL Y-1056</strain>
    </source>
</reference>
<organism evidence="11 12">
    <name type="scientific">Eremothecium gossypii (strain ATCC 10895 / CBS 109.51 / FGSC 9923 / NRRL Y-1056)</name>
    <name type="common">Yeast</name>
    <name type="synonym">Ashbya gossypii</name>
    <dbReference type="NCBI Taxonomy" id="284811"/>
    <lineage>
        <taxon>Eukaryota</taxon>
        <taxon>Fungi</taxon>
        <taxon>Dikarya</taxon>
        <taxon>Ascomycota</taxon>
        <taxon>Saccharomycotina</taxon>
        <taxon>Saccharomycetes</taxon>
        <taxon>Saccharomycetales</taxon>
        <taxon>Saccharomycetaceae</taxon>
        <taxon>Eremothecium</taxon>
    </lineage>
</organism>
<sequence>MSEVETAETASIADRLRAQYASLPVDSDSVLDYVLVSKLATNLACIREQTVARELQDGSGSEDYDKELGKLELDTLHKLYRYRKGLISLYNEQKEAKARRRYSVDFDSADPRLDEESEAIGDTGQLNGDDDSLQQLRQRLIGGQEGKEDREALEKQMQVQDDVQRELVSDMAQLVTSLRRGAEAFQNALAEDSTVLRATELGLQATSQSLSTLGTKLKKYNRSRVGFFFYMGCAFFIIMSLLVTYLIIRIFPKM</sequence>
<evidence type="ECO:0000256" key="8">
    <source>
        <dbReference type="ARBA" id="ARBA00022989"/>
    </source>
</evidence>
<dbReference type="OMA" id="GANAFND"/>
<evidence type="ECO:0000313" key="11">
    <source>
        <dbReference type="EMBL" id="AAS53329.2"/>
    </source>
</evidence>
<dbReference type="InParanoid" id="Q754W0"/>
<dbReference type="STRING" id="284811.Q754W0"/>
<reference evidence="11 12" key="1">
    <citation type="journal article" date="2004" name="Science">
        <title>The Ashbya gossypii genome as a tool for mapping the ancient Saccharomyces cerevisiae genome.</title>
        <authorList>
            <person name="Dietrich F.S."/>
            <person name="Voegeli S."/>
            <person name="Brachat S."/>
            <person name="Lerch A."/>
            <person name="Gates K."/>
            <person name="Steiner S."/>
            <person name="Mohr C."/>
            <person name="Pohlmann R."/>
            <person name="Luedi P."/>
            <person name="Choi S."/>
            <person name="Wing R.A."/>
            <person name="Flavier A."/>
            <person name="Gaffney T.D."/>
            <person name="Philippsen P."/>
        </authorList>
    </citation>
    <scope>NUCLEOTIDE SEQUENCE [LARGE SCALE GENOMIC DNA]</scope>
    <source>
        <strain evidence="12">ATCC 10895 / CBS 109.51 / FGSC 9923 / NRRL Y-1056</strain>
    </source>
</reference>
<dbReference type="GO" id="GO:0031201">
    <property type="term" value="C:SNARE complex"/>
    <property type="evidence" value="ECO:0000318"/>
    <property type="project" value="GO_Central"/>
</dbReference>
<dbReference type="EMBL" id="AE016819">
    <property type="protein sequence ID" value="AAS53329.2"/>
    <property type="molecule type" value="Genomic_DNA"/>
</dbReference>
<proteinExistence type="inferred from homology"/>
<dbReference type="GO" id="GO:0005484">
    <property type="term" value="F:SNAP receptor activity"/>
    <property type="evidence" value="ECO:0000318"/>
    <property type="project" value="GO_Central"/>
</dbReference>
<dbReference type="PANTHER" id="PTHR13050:SF7">
    <property type="entry name" value="VESICLE TRANSPORT PROTEIN USE1"/>
    <property type="match status" value="1"/>
</dbReference>
<keyword evidence="7" id="KW-0653">Protein transport</keyword>
<name>Q754W0_EREGS</name>
<comment type="subcellular location">
    <subcellularLocation>
        <location evidence="1">Endoplasmic reticulum membrane</location>
        <topology evidence="1">Single-pass type IV membrane protein</topology>
    </subcellularLocation>
</comment>
<keyword evidence="9 10" id="KW-0472">Membrane</keyword>
<dbReference type="Proteomes" id="UP000000591">
    <property type="component" value="Chromosome VI"/>
</dbReference>
<evidence type="ECO:0000256" key="4">
    <source>
        <dbReference type="ARBA" id="ARBA00022692"/>
    </source>
</evidence>
<dbReference type="GO" id="GO:0005789">
    <property type="term" value="C:endoplasmic reticulum membrane"/>
    <property type="evidence" value="ECO:0007669"/>
    <property type="project" value="UniProtKB-SubCell"/>
</dbReference>
<keyword evidence="6" id="KW-0931">ER-Golgi transport</keyword>
<dbReference type="PANTHER" id="PTHR13050">
    <property type="entry name" value="USE1-LIKE PROTEIN"/>
    <property type="match status" value="1"/>
</dbReference>
<dbReference type="AlphaFoldDB" id="Q754W0"/>
<dbReference type="eggNOG" id="KOG2678">
    <property type="taxonomic scope" value="Eukaryota"/>
</dbReference>
<feature type="transmembrane region" description="Helical" evidence="10">
    <location>
        <begin position="227"/>
        <end position="248"/>
    </location>
</feature>
<dbReference type="KEGG" id="ago:AGOS_AFL043C"/>
<evidence type="ECO:0000256" key="1">
    <source>
        <dbReference type="ARBA" id="ARBA00004163"/>
    </source>
</evidence>
<gene>
    <name evidence="11" type="ORF">AGOS_AFL043C</name>
</gene>
<evidence type="ECO:0000313" key="12">
    <source>
        <dbReference type="Proteomes" id="UP000000591"/>
    </source>
</evidence>
<keyword evidence="12" id="KW-1185">Reference proteome</keyword>